<sequence>MAIQLVALAIMALNRQAVSQFFREAPRALVGIVLLSLALPLLQIVPLPAAIWQALPGRELVSQTYDIAGIDGDSWFTWSVDPVRTLVAFCSTIAPAAIIVIGWSLSSPMRLRLALTLIVASLLALLLGAYQLSTANTSGILQAISPDTNVLYATFSNRNSTGIFFVIAAIIVAALPSAGRSGLLLAQIAAGSLMVIATILTQSRSSMALLLVFLAFLTLRLGAHFWAARAPARKDAQTPKGAAQASRKAVYLAAILGLAMVCAIAASLAFGGRASSSVERFANLDTDRTEVWEDGIYVAQRYWPVGSGTGTFDEVFQIDESLEYVSLARAGRAHNDYVEIAIESGLLGPLLVLAWFVWIGMAATRRTGDSDRWLAFGAAASLACIALQSGIDYPLRNEAMLCVAAIMIVLLFPPRRAVR</sequence>
<organism evidence="7 8">
    <name type="scientific">Alteraurantiacibacter aestuarii</name>
    <dbReference type="NCBI Taxonomy" id="650004"/>
    <lineage>
        <taxon>Bacteria</taxon>
        <taxon>Pseudomonadati</taxon>
        <taxon>Pseudomonadota</taxon>
        <taxon>Alphaproteobacteria</taxon>
        <taxon>Sphingomonadales</taxon>
        <taxon>Erythrobacteraceae</taxon>
        <taxon>Alteraurantiacibacter</taxon>
    </lineage>
</organism>
<keyword evidence="3 5" id="KW-1133">Transmembrane helix</keyword>
<feature type="transmembrane region" description="Helical" evidence="5">
    <location>
        <begin position="182"/>
        <end position="201"/>
    </location>
</feature>
<keyword evidence="8" id="KW-1185">Reference proteome</keyword>
<feature type="transmembrane region" description="Helical" evidence="5">
    <location>
        <begin position="86"/>
        <end position="106"/>
    </location>
</feature>
<feature type="transmembrane region" description="Helical" evidence="5">
    <location>
        <begin position="340"/>
        <end position="361"/>
    </location>
</feature>
<evidence type="ECO:0000259" key="6">
    <source>
        <dbReference type="Pfam" id="PF04932"/>
    </source>
</evidence>
<accession>A0A844ZKS9</accession>
<dbReference type="InterPro" id="IPR051533">
    <property type="entry name" value="WaaL-like"/>
</dbReference>
<evidence type="ECO:0000256" key="5">
    <source>
        <dbReference type="SAM" id="Phobius"/>
    </source>
</evidence>
<evidence type="ECO:0000256" key="3">
    <source>
        <dbReference type="ARBA" id="ARBA00022989"/>
    </source>
</evidence>
<dbReference type="AlphaFoldDB" id="A0A844ZKS9"/>
<dbReference type="EMBL" id="WTYY01000003">
    <property type="protein sequence ID" value="MXO88415.1"/>
    <property type="molecule type" value="Genomic_DNA"/>
</dbReference>
<protein>
    <recommendedName>
        <fullName evidence="6">O-antigen ligase-related domain-containing protein</fullName>
    </recommendedName>
</protein>
<gene>
    <name evidence="7" type="ORF">GRI32_06645</name>
</gene>
<reference evidence="7 8" key="1">
    <citation type="submission" date="2019-12" db="EMBL/GenBank/DDBJ databases">
        <title>Genomic-based taxomic classification of the family Erythrobacteraceae.</title>
        <authorList>
            <person name="Xu L."/>
        </authorList>
    </citation>
    <scope>NUCLEOTIDE SEQUENCE [LARGE SCALE GENOMIC DNA]</scope>
    <source>
        <strain evidence="7 8">JCM 16339</strain>
    </source>
</reference>
<feature type="transmembrane region" description="Helical" evidence="5">
    <location>
        <begin position="373"/>
        <end position="391"/>
    </location>
</feature>
<dbReference type="GO" id="GO:0016020">
    <property type="term" value="C:membrane"/>
    <property type="evidence" value="ECO:0007669"/>
    <property type="project" value="UniProtKB-SubCell"/>
</dbReference>
<name>A0A844ZKS9_9SPHN</name>
<evidence type="ECO:0000313" key="8">
    <source>
        <dbReference type="Proteomes" id="UP000435243"/>
    </source>
</evidence>
<dbReference type="RefSeq" id="WP_160590623.1">
    <property type="nucleotide sequence ID" value="NZ_WTYY01000003.1"/>
</dbReference>
<keyword evidence="2 5" id="KW-0812">Transmembrane</keyword>
<feature type="transmembrane region" description="Helical" evidence="5">
    <location>
        <begin position="397"/>
        <end position="413"/>
    </location>
</feature>
<feature type="transmembrane region" description="Helical" evidence="5">
    <location>
        <begin position="207"/>
        <end position="228"/>
    </location>
</feature>
<feature type="domain" description="O-antigen ligase-related" evidence="6">
    <location>
        <begin position="192"/>
        <end position="352"/>
    </location>
</feature>
<feature type="transmembrane region" description="Helical" evidence="5">
    <location>
        <begin position="113"/>
        <end position="130"/>
    </location>
</feature>
<dbReference type="PANTHER" id="PTHR37422">
    <property type="entry name" value="TEICHURONIC ACID BIOSYNTHESIS PROTEIN TUAE"/>
    <property type="match status" value="1"/>
</dbReference>
<comment type="caution">
    <text evidence="7">The sequence shown here is derived from an EMBL/GenBank/DDBJ whole genome shotgun (WGS) entry which is preliminary data.</text>
</comment>
<dbReference type="OrthoDB" id="7628239at2"/>
<dbReference type="Pfam" id="PF04932">
    <property type="entry name" value="Wzy_C"/>
    <property type="match status" value="1"/>
</dbReference>
<feature type="transmembrane region" description="Helical" evidence="5">
    <location>
        <begin position="28"/>
        <end position="52"/>
    </location>
</feature>
<keyword evidence="4 5" id="KW-0472">Membrane</keyword>
<feature type="transmembrane region" description="Helical" evidence="5">
    <location>
        <begin position="249"/>
        <end position="270"/>
    </location>
</feature>
<dbReference type="Proteomes" id="UP000435243">
    <property type="component" value="Unassembled WGS sequence"/>
</dbReference>
<evidence type="ECO:0000256" key="1">
    <source>
        <dbReference type="ARBA" id="ARBA00004141"/>
    </source>
</evidence>
<evidence type="ECO:0000256" key="4">
    <source>
        <dbReference type="ARBA" id="ARBA00023136"/>
    </source>
</evidence>
<dbReference type="InterPro" id="IPR007016">
    <property type="entry name" value="O-antigen_ligase-rel_domated"/>
</dbReference>
<dbReference type="PANTHER" id="PTHR37422:SF21">
    <property type="entry name" value="EXOQ-LIKE PROTEIN"/>
    <property type="match status" value="1"/>
</dbReference>
<evidence type="ECO:0000313" key="7">
    <source>
        <dbReference type="EMBL" id="MXO88415.1"/>
    </source>
</evidence>
<proteinExistence type="predicted"/>
<feature type="transmembrane region" description="Helical" evidence="5">
    <location>
        <begin position="150"/>
        <end position="175"/>
    </location>
</feature>
<evidence type="ECO:0000256" key="2">
    <source>
        <dbReference type="ARBA" id="ARBA00022692"/>
    </source>
</evidence>
<comment type="subcellular location">
    <subcellularLocation>
        <location evidence="1">Membrane</location>
        <topology evidence="1">Multi-pass membrane protein</topology>
    </subcellularLocation>
</comment>